<keyword evidence="6 7" id="KW-0472">Membrane</keyword>
<evidence type="ECO:0000256" key="4">
    <source>
        <dbReference type="ARBA" id="ARBA00022989"/>
    </source>
</evidence>
<dbReference type="InterPro" id="IPR041752">
    <property type="entry name" value="Coa3"/>
</dbReference>
<name>A0A914Q004_9BILA</name>
<keyword evidence="7" id="KW-0999">Mitochondrion inner membrane</keyword>
<evidence type="ECO:0000256" key="5">
    <source>
        <dbReference type="ARBA" id="ARBA00023128"/>
    </source>
</evidence>
<dbReference type="Pfam" id="PF09813">
    <property type="entry name" value="Coa3_cc"/>
    <property type="match status" value="1"/>
</dbReference>
<dbReference type="InterPro" id="IPR018628">
    <property type="entry name" value="Coa3_CC"/>
</dbReference>
<keyword evidence="4 7" id="KW-1133">Transmembrane helix</keyword>
<evidence type="ECO:0000256" key="6">
    <source>
        <dbReference type="ARBA" id="ARBA00023136"/>
    </source>
</evidence>
<comment type="similarity">
    <text evidence="2 7">Belongs to the COA3 family.</text>
</comment>
<protein>
    <recommendedName>
        <fullName evidence="7">Cytochrome c oxidase assembly factor 3</fullName>
    </recommendedName>
</protein>
<evidence type="ECO:0000313" key="9">
    <source>
        <dbReference type="Proteomes" id="UP000887578"/>
    </source>
</evidence>
<reference evidence="10" key="1">
    <citation type="submission" date="2022-11" db="UniProtKB">
        <authorList>
            <consortium name="WormBaseParasite"/>
        </authorList>
    </citation>
    <scope>IDENTIFICATION</scope>
</reference>
<keyword evidence="9" id="KW-1185">Reference proteome</keyword>
<evidence type="ECO:0000259" key="8">
    <source>
        <dbReference type="Pfam" id="PF09813"/>
    </source>
</evidence>
<feature type="transmembrane region" description="Helical" evidence="7">
    <location>
        <begin position="91"/>
        <end position="110"/>
    </location>
</feature>
<dbReference type="PANTHER" id="PTHR15642:SF3">
    <property type="entry name" value="CYTOCHROME C OXIDASE ASSEMBLY FACTOR 3 HOMOLOG, MITOCHONDRIAL"/>
    <property type="match status" value="1"/>
</dbReference>
<dbReference type="Proteomes" id="UP000887578">
    <property type="component" value="Unplaced"/>
</dbReference>
<evidence type="ECO:0000256" key="3">
    <source>
        <dbReference type="ARBA" id="ARBA00022692"/>
    </source>
</evidence>
<dbReference type="WBParaSite" id="PDA_v2.g24464.t1">
    <property type="protein sequence ID" value="PDA_v2.g24464.t1"/>
    <property type="gene ID" value="PDA_v2.g24464"/>
</dbReference>
<dbReference type="AlphaFoldDB" id="A0A914Q004"/>
<dbReference type="GO" id="GO:0033617">
    <property type="term" value="P:mitochondrial respiratory chain complex IV assembly"/>
    <property type="evidence" value="ECO:0007669"/>
    <property type="project" value="UniProtKB-UniRule"/>
</dbReference>
<organism evidence="9 10">
    <name type="scientific">Panagrolaimus davidi</name>
    <dbReference type="NCBI Taxonomy" id="227884"/>
    <lineage>
        <taxon>Eukaryota</taxon>
        <taxon>Metazoa</taxon>
        <taxon>Ecdysozoa</taxon>
        <taxon>Nematoda</taxon>
        <taxon>Chromadorea</taxon>
        <taxon>Rhabditida</taxon>
        <taxon>Tylenchina</taxon>
        <taxon>Panagrolaimomorpha</taxon>
        <taxon>Panagrolaimoidea</taxon>
        <taxon>Panagrolaimidae</taxon>
        <taxon>Panagrolaimus</taxon>
    </lineage>
</organism>
<evidence type="ECO:0000313" key="10">
    <source>
        <dbReference type="WBParaSite" id="PDA_v2.g24464.t1"/>
    </source>
</evidence>
<evidence type="ECO:0000256" key="2">
    <source>
        <dbReference type="ARBA" id="ARBA00007035"/>
    </source>
</evidence>
<dbReference type="GO" id="GO:0005743">
    <property type="term" value="C:mitochondrial inner membrane"/>
    <property type="evidence" value="ECO:0007669"/>
    <property type="project" value="UniProtKB-UniRule"/>
</dbReference>
<comment type="function">
    <text evidence="7">Required for assembly of cytochrome c oxidase (complex IV).</text>
</comment>
<keyword evidence="5 7" id="KW-0496">Mitochondrion</keyword>
<dbReference type="PANTHER" id="PTHR15642">
    <property type="entry name" value="CYTOCHROME C OXIDASE ASSEMBLY FACTOR 3, MITOCHONDRIAL"/>
    <property type="match status" value="1"/>
</dbReference>
<comment type="subcellular location">
    <subcellularLocation>
        <location evidence="1">Mitochondrion membrane</location>
        <topology evidence="1">Single-pass membrane protein</topology>
    </subcellularLocation>
</comment>
<feature type="domain" description="Cytochrome c oxidase assembly factor 3 mitochondrial coiled-coil" evidence="8">
    <location>
        <begin position="77"/>
        <end position="124"/>
    </location>
</feature>
<comment type="subunit">
    <text evidence="7">Component of 250-400 kDa complexes called cytochrome oxidase assembly intermediates or COA complexes.</text>
</comment>
<accession>A0A914Q004</accession>
<sequence length="138" mass="15596">MRVISSRLPINKLLRLPLKNIAIRSGSSTGSSTTKIPVAKNSNEIYDEKSDMIQIVDIDDLPRAQKRFAKQFEKVNDERLKEVFAKSYKNLIGFAVLISTVVGIYFYTIFAVKQETFLEEIDAEVAAEHGEVPPIIHK</sequence>
<evidence type="ECO:0000256" key="1">
    <source>
        <dbReference type="ARBA" id="ARBA00004304"/>
    </source>
</evidence>
<keyword evidence="3 7" id="KW-0812">Transmembrane</keyword>
<evidence type="ECO:0000256" key="7">
    <source>
        <dbReference type="RuleBase" id="RU367056"/>
    </source>
</evidence>
<proteinExistence type="inferred from homology"/>